<dbReference type="Pfam" id="PF09580">
    <property type="entry name" value="Spore_YhcN_YlaJ"/>
    <property type="match status" value="1"/>
</dbReference>
<proteinExistence type="predicted"/>
<keyword evidence="1" id="KW-0732">Signal</keyword>
<dbReference type="PROSITE" id="PS51257">
    <property type="entry name" value="PROKAR_LIPOPROTEIN"/>
    <property type="match status" value="1"/>
</dbReference>
<dbReference type="AlphaFoldDB" id="A0A9D0YX25"/>
<accession>A0A9D0YX25</accession>
<feature type="chain" id="PRO_5038932301" evidence="1">
    <location>
        <begin position="22"/>
        <end position="175"/>
    </location>
</feature>
<evidence type="ECO:0000313" key="3">
    <source>
        <dbReference type="Proteomes" id="UP000886819"/>
    </source>
</evidence>
<gene>
    <name evidence="2" type="ORF">IAA66_06945</name>
</gene>
<dbReference type="EMBL" id="DVFI01000099">
    <property type="protein sequence ID" value="HIQ63309.1"/>
    <property type="molecule type" value="Genomic_DNA"/>
</dbReference>
<dbReference type="Proteomes" id="UP000886819">
    <property type="component" value="Unassembled WGS sequence"/>
</dbReference>
<sequence>MKKMSMLLVCLVMAAAMTACSANPGSVAPSESPSAYMSPTQTPASQALDEIGAAPTDDAAMTATMTGPQSAELSRKANEAAAKISEIDSCVTAILGDTCVAGVTFDAQYQGALTDRIRDMVASCIQSAVPVVERVAVTADPAIAAQINQMAEKISGADALAPLTEEFDGVLNSIQ</sequence>
<name>A0A9D0YX25_9FIRM</name>
<reference evidence="2" key="2">
    <citation type="journal article" date="2021" name="PeerJ">
        <title>Extensive microbial diversity within the chicken gut microbiome revealed by metagenomics and culture.</title>
        <authorList>
            <person name="Gilroy R."/>
            <person name="Ravi A."/>
            <person name="Getino M."/>
            <person name="Pursley I."/>
            <person name="Horton D.L."/>
            <person name="Alikhan N.F."/>
            <person name="Baker D."/>
            <person name="Gharbi K."/>
            <person name="Hall N."/>
            <person name="Watson M."/>
            <person name="Adriaenssens E.M."/>
            <person name="Foster-Nyarko E."/>
            <person name="Jarju S."/>
            <person name="Secka A."/>
            <person name="Antonio M."/>
            <person name="Oren A."/>
            <person name="Chaudhuri R.R."/>
            <person name="La Ragione R."/>
            <person name="Hildebrand F."/>
            <person name="Pallen M.J."/>
        </authorList>
    </citation>
    <scope>NUCLEOTIDE SEQUENCE</scope>
    <source>
        <strain evidence="2">ChiHile30-977</strain>
    </source>
</reference>
<keyword evidence="2" id="KW-0449">Lipoprotein</keyword>
<comment type="caution">
    <text evidence="2">The sequence shown here is derived from an EMBL/GenBank/DDBJ whole genome shotgun (WGS) entry which is preliminary data.</text>
</comment>
<reference evidence="2" key="1">
    <citation type="submission" date="2020-10" db="EMBL/GenBank/DDBJ databases">
        <authorList>
            <person name="Gilroy R."/>
        </authorList>
    </citation>
    <scope>NUCLEOTIDE SEQUENCE</scope>
    <source>
        <strain evidence="2">ChiHile30-977</strain>
    </source>
</reference>
<protein>
    <submittedName>
        <fullName evidence="2">YhcN/YlaJ family sporulation lipoprotein</fullName>
    </submittedName>
</protein>
<evidence type="ECO:0000256" key="1">
    <source>
        <dbReference type="SAM" id="SignalP"/>
    </source>
</evidence>
<dbReference type="InterPro" id="IPR019076">
    <property type="entry name" value="Spore_lipoprot_YhcN/YlaJ-like"/>
</dbReference>
<feature type="signal peptide" evidence="1">
    <location>
        <begin position="1"/>
        <end position="21"/>
    </location>
</feature>
<organism evidence="2 3">
    <name type="scientific">Candidatus Avichristensenella intestinipullorum</name>
    <dbReference type="NCBI Taxonomy" id="2840693"/>
    <lineage>
        <taxon>Bacteria</taxon>
        <taxon>Bacillati</taxon>
        <taxon>Bacillota</taxon>
        <taxon>Clostridia</taxon>
        <taxon>Candidatus Avichristensenella</taxon>
    </lineage>
</organism>
<evidence type="ECO:0000313" key="2">
    <source>
        <dbReference type="EMBL" id="HIQ63309.1"/>
    </source>
</evidence>